<keyword evidence="1" id="KW-0862">Zinc</keyword>
<dbReference type="EMBL" id="GG662588">
    <property type="protein sequence ID" value="EWS72961.1"/>
    <property type="molecule type" value="Genomic_DNA"/>
</dbReference>
<organism evidence="3 4">
    <name type="scientific">Tetrahymena thermophila (strain SB210)</name>
    <dbReference type="NCBI Taxonomy" id="312017"/>
    <lineage>
        <taxon>Eukaryota</taxon>
        <taxon>Sar</taxon>
        <taxon>Alveolata</taxon>
        <taxon>Ciliophora</taxon>
        <taxon>Intramacronucleata</taxon>
        <taxon>Oligohymenophorea</taxon>
        <taxon>Hymenostomatida</taxon>
        <taxon>Tetrahymenina</taxon>
        <taxon>Tetrahymenidae</taxon>
        <taxon>Tetrahymena</taxon>
    </lineage>
</organism>
<gene>
    <name evidence="3" type="ORF">TTHERM_000637159</name>
</gene>
<keyword evidence="1" id="KW-0479">Metal-binding</keyword>
<evidence type="ECO:0000256" key="1">
    <source>
        <dbReference type="PROSITE-ProRule" id="PRU00042"/>
    </source>
</evidence>
<dbReference type="KEGG" id="tet:TTHERM_000637159"/>
<dbReference type="OrthoDB" id="291189at2759"/>
<reference evidence="4" key="1">
    <citation type="journal article" date="2006" name="PLoS Biol.">
        <title>Macronuclear genome sequence of the ciliate Tetrahymena thermophila, a model eukaryote.</title>
        <authorList>
            <person name="Eisen J.A."/>
            <person name="Coyne R.S."/>
            <person name="Wu M."/>
            <person name="Wu D."/>
            <person name="Thiagarajan M."/>
            <person name="Wortman J.R."/>
            <person name="Badger J.H."/>
            <person name="Ren Q."/>
            <person name="Amedeo P."/>
            <person name="Jones K.M."/>
            <person name="Tallon L.J."/>
            <person name="Delcher A.L."/>
            <person name="Salzberg S.L."/>
            <person name="Silva J.C."/>
            <person name="Haas B.J."/>
            <person name="Majoros W.H."/>
            <person name="Farzad M."/>
            <person name="Carlton J.M."/>
            <person name="Smith R.K. Jr."/>
            <person name="Garg J."/>
            <person name="Pearlman R.E."/>
            <person name="Karrer K.M."/>
            <person name="Sun L."/>
            <person name="Manning G."/>
            <person name="Elde N.C."/>
            <person name="Turkewitz A.P."/>
            <person name="Asai D.J."/>
            <person name="Wilkes D.E."/>
            <person name="Wang Y."/>
            <person name="Cai H."/>
            <person name="Collins K."/>
            <person name="Stewart B.A."/>
            <person name="Lee S.R."/>
            <person name="Wilamowska K."/>
            <person name="Weinberg Z."/>
            <person name="Ruzzo W.L."/>
            <person name="Wloga D."/>
            <person name="Gaertig J."/>
            <person name="Frankel J."/>
            <person name="Tsao C.-C."/>
            <person name="Gorovsky M.A."/>
            <person name="Keeling P.J."/>
            <person name="Waller R.F."/>
            <person name="Patron N.J."/>
            <person name="Cherry J.M."/>
            <person name="Stover N.A."/>
            <person name="Krieger C.J."/>
            <person name="del Toro C."/>
            <person name="Ryder H.F."/>
            <person name="Williamson S.C."/>
            <person name="Barbeau R.A."/>
            <person name="Hamilton E.P."/>
            <person name="Orias E."/>
        </authorList>
    </citation>
    <scope>NUCLEOTIDE SEQUENCE [LARGE SCALE GENOMIC DNA]</scope>
    <source>
        <strain evidence="4">SB210</strain>
    </source>
</reference>
<accession>W7XFY7</accession>
<dbReference type="GO" id="GO:0008270">
    <property type="term" value="F:zinc ion binding"/>
    <property type="evidence" value="ECO:0007669"/>
    <property type="project" value="UniProtKB-KW"/>
</dbReference>
<proteinExistence type="predicted"/>
<dbReference type="AlphaFoldDB" id="W7XFY7"/>
<evidence type="ECO:0000259" key="2">
    <source>
        <dbReference type="PROSITE" id="PS50157"/>
    </source>
</evidence>
<dbReference type="InParanoid" id="W7XFY7"/>
<protein>
    <submittedName>
        <fullName evidence="3">Cyclic nucleotide-binding domain protein</fullName>
    </submittedName>
</protein>
<dbReference type="PROSITE" id="PS50157">
    <property type="entry name" value="ZINC_FINGER_C2H2_2"/>
    <property type="match status" value="1"/>
</dbReference>
<evidence type="ECO:0000313" key="3">
    <source>
        <dbReference type="EMBL" id="EWS72961.1"/>
    </source>
</evidence>
<name>W7XFY7_TETTS</name>
<keyword evidence="1" id="KW-0863">Zinc-finger</keyword>
<dbReference type="RefSeq" id="XP_012654494.1">
    <property type="nucleotide sequence ID" value="XM_012799040.1"/>
</dbReference>
<dbReference type="GeneID" id="24439952"/>
<keyword evidence="4" id="KW-1185">Reference proteome</keyword>
<sequence>MMQNLQNNKRTHEQSIKEEYKGEIISQNQFQNIPQNLSEEFENQNPDHVIDKNSNIWWCMDCDKKYKSYPAFYTHNKIKHNGNPPQKYRIPRALDAISKDRGRPRADNNPKMKFTTEDKAQHNLEDNLFDFLGNLGSKESSNTIIREYLKKPLDASDVLDKIKNTLIQRKNILQIYNIIEFEFRKLNQILKDHENDEFIDPLDIDPDAQDDISLYNIKGLFNYMRDQKQLTRFSILVIFLAWLGKELTEAALKEVLIICIEYFSYFSAFLDQKGSIQSKQIESRDAATNQVRQLYETNQSTFSLLKKFDDAKKLVEFFHQWYCNYEKMISSSIQQTNMQQGPPPQFPQQQQQQIRIPQQISQPNPMQYQPFQMMQMQNMQNPLRMVMDPNQMLNNQ</sequence>
<feature type="domain" description="C2H2-type" evidence="2">
    <location>
        <begin position="57"/>
        <end position="85"/>
    </location>
</feature>
<dbReference type="Proteomes" id="UP000009168">
    <property type="component" value="Unassembled WGS sequence"/>
</dbReference>
<evidence type="ECO:0000313" key="4">
    <source>
        <dbReference type="Proteomes" id="UP000009168"/>
    </source>
</evidence>
<dbReference type="InterPro" id="IPR013087">
    <property type="entry name" value="Znf_C2H2_type"/>
</dbReference>
<dbReference type="PROSITE" id="PS00028">
    <property type="entry name" value="ZINC_FINGER_C2H2_1"/>
    <property type="match status" value="1"/>
</dbReference>